<name>A0A3M3YDX1_9PSED</name>
<dbReference type="Proteomes" id="UP000279372">
    <property type="component" value="Unassembled WGS sequence"/>
</dbReference>
<proteinExistence type="predicted"/>
<evidence type="ECO:0000313" key="2">
    <source>
        <dbReference type="Proteomes" id="UP000279372"/>
    </source>
</evidence>
<dbReference type="AlphaFoldDB" id="A0A3M3YDX1"/>
<reference evidence="1 2" key="1">
    <citation type="submission" date="2018-08" db="EMBL/GenBank/DDBJ databases">
        <title>Recombination of ecologically and evolutionarily significant loci maintains genetic cohesion in the Pseudomonas syringae species complex.</title>
        <authorList>
            <person name="Dillon M."/>
            <person name="Thakur S."/>
            <person name="Almeida R.N.D."/>
            <person name="Weir B.S."/>
            <person name="Guttman D.S."/>
        </authorList>
    </citation>
    <scope>NUCLEOTIDE SEQUENCE [LARGE SCALE GENOMIC DNA]</scope>
    <source>
        <strain evidence="1 2">ICMP 8902</strain>
    </source>
</reference>
<protein>
    <submittedName>
        <fullName evidence="1">Uncharacterized protein</fullName>
    </submittedName>
</protein>
<organism evidence="1 2">
    <name type="scientific">Pseudomonas syringae pv. philadelphi</name>
    <dbReference type="NCBI Taxonomy" id="251706"/>
    <lineage>
        <taxon>Bacteria</taxon>
        <taxon>Pseudomonadati</taxon>
        <taxon>Pseudomonadota</taxon>
        <taxon>Gammaproteobacteria</taxon>
        <taxon>Pseudomonadales</taxon>
        <taxon>Pseudomonadaceae</taxon>
        <taxon>Pseudomonas</taxon>
    </lineage>
</organism>
<accession>A0A3M3YDX1</accession>
<gene>
    <name evidence="1" type="ORF">ALQ33_200030</name>
</gene>
<dbReference type="RefSeq" id="WP_122224155.1">
    <property type="nucleotide sequence ID" value="NZ_RBQB01000355.1"/>
</dbReference>
<sequence>MIGDDDFETFFDPDEFGEKAQIIEPGAAPRDVVGIPGKPAGSDGIYRGGIDPNAANLRAVPLQQNIQIPARDLPKEWKLVKVQYRGSLWSIGNVEPLGRLRKLLTLVPYGDRAAPAGERGKWQASN</sequence>
<evidence type="ECO:0000313" key="1">
    <source>
        <dbReference type="EMBL" id="RMO79773.1"/>
    </source>
</evidence>
<dbReference type="EMBL" id="RBQB01000355">
    <property type="protein sequence ID" value="RMO79773.1"/>
    <property type="molecule type" value="Genomic_DNA"/>
</dbReference>
<comment type="caution">
    <text evidence="1">The sequence shown here is derived from an EMBL/GenBank/DDBJ whole genome shotgun (WGS) entry which is preliminary data.</text>
</comment>